<dbReference type="Proteomes" id="UP000053070">
    <property type="component" value="Unassembled WGS sequence"/>
</dbReference>
<dbReference type="CDD" id="cd14503">
    <property type="entry name" value="PTP-bact"/>
    <property type="match status" value="1"/>
</dbReference>
<dbReference type="GO" id="GO:0016787">
    <property type="term" value="F:hydrolase activity"/>
    <property type="evidence" value="ECO:0007669"/>
    <property type="project" value="InterPro"/>
</dbReference>
<dbReference type="NCBIfam" id="TIGR01244">
    <property type="entry name" value="TIGR01244 family sulfur transferase"/>
    <property type="match status" value="1"/>
</dbReference>
<dbReference type="OrthoDB" id="9805710at2"/>
<sequence>MADFRRLTDRISVSPQITPQEVAEAAAQGFALIVNNRPDGEETGQPSGESVEAAARAHGLRYIAIPVGHEGLGEDQITAMKDALADAEGKTLAFCRSGTRSTYLWALAEAARGEKPALLRAHAVDAGYDLSPIAPTLDVIATRAHG</sequence>
<feature type="domain" description="Beta-lactamase hydrolase-like protein phosphatase-like" evidence="1">
    <location>
        <begin position="3"/>
        <end position="110"/>
    </location>
</feature>
<comment type="caution">
    <text evidence="2">The sequence shown here is derived from an EMBL/GenBank/DDBJ whole genome shotgun (WGS) entry which is preliminary data.</text>
</comment>
<proteinExistence type="predicted"/>
<dbReference type="Pfam" id="PF04273">
    <property type="entry name" value="BLH_phosphatase"/>
    <property type="match status" value="1"/>
</dbReference>
<organism evidence="2 3">
    <name type="scientific">Aurantiacibacter gangjinensis</name>
    <dbReference type="NCBI Taxonomy" id="502682"/>
    <lineage>
        <taxon>Bacteria</taxon>
        <taxon>Pseudomonadati</taxon>
        <taxon>Pseudomonadota</taxon>
        <taxon>Alphaproteobacteria</taxon>
        <taxon>Sphingomonadales</taxon>
        <taxon>Erythrobacteraceae</taxon>
        <taxon>Aurantiacibacter</taxon>
    </lineage>
</organism>
<dbReference type="STRING" id="502682.BMF35_a0811"/>
<dbReference type="PATRIC" id="fig|502682.8.peg.1845"/>
<keyword evidence="3" id="KW-1185">Reference proteome</keyword>
<reference evidence="2 3" key="1">
    <citation type="submission" date="2015-04" db="EMBL/GenBank/DDBJ databases">
        <title>The draft genome sequence of Erythrobacr gangjinensis K7-2.</title>
        <authorList>
            <person name="Zhuang L."/>
            <person name="Liu Y."/>
            <person name="Shao Z."/>
        </authorList>
    </citation>
    <scope>NUCLEOTIDE SEQUENCE [LARGE SCALE GENOMIC DNA]</scope>
    <source>
        <strain evidence="2 3">K7-2</strain>
    </source>
</reference>
<dbReference type="InterPro" id="IPR005939">
    <property type="entry name" value="BLH_phosphatase-like"/>
</dbReference>
<gene>
    <name evidence="2" type="ORF">AAW01_09055</name>
</gene>
<accession>A0A0G9MND4</accession>
<dbReference type="InterPro" id="IPR029021">
    <property type="entry name" value="Prot-tyrosine_phosphatase-like"/>
</dbReference>
<protein>
    <recommendedName>
        <fullName evidence="1">Beta-lactamase hydrolase-like protein phosphatase-like domain-containing protein</fullName>
    </recommendedName>
</protein>
<evidence type="ECO:0000313" key="3">
    <source>
        <dbReference type="Proteomes" id="UP000053070"/>
    </source>
</evidence>
<evidence type="ECO:0000259" key="1">
    <source>
        <dbReference type="Pfam" id="PF04273"/>
    </source>
</evidence>
<dbReference type="EMBL" id="LBHC01000002">
    <property type="protein sequence ID" value="KLE32222.1"/>
    <property type="molecule type" value="Genomic_DNA"/>
</dbReference>
<evidence type="ECO:0000313" key="2">
    <source>
        <dbReference type="EMBL" id="KLE32222.1"/>
    </source>
</evidence>
<dbReference type="Gene3D" id="3.90.190.10">
    <property type="entry name" value="Protein tyrosine phosphatase superfamily"/>
    <property type="match status" value="1"/>
</dbReference>
<name>A0A0G9MND4_9SPHN</name>
<dbReference type="AlphaFoldDB" id="A0A0G9MND4"/>